<reference evidence="1 2" key="1">
    <citation type="submission" date="2020-03" db="EMBL/GenBank/DDBJ databases">
        <title>Draft genome sequences of bacterial isolates from the female urobiome.</title>
        <authorList>
            <person name="Miller-Ensminger T."/>
            <person name="Wolfe A.J."/>
            <person name="Putonti C."/>
        </authorList>
    </citation>
    <scope>NUCLEOTIDE SEQUENCE [LARGE SCALE GENOMIC DNA]</scope>
    <source>
        <strain evidence="1 2">UMB8490</strain>
    </source>
</reference>
<comment type="caution">
    <text evidence="1">The sequence shown here is derived from an EMBL/GenBank/DDBJ whole genome shotgun (WGS) entry which is preliminary data.</text>
</comment>
<sequence length="278" mass="31880">MNFSDLNMNLIASSPRMSTFRDYVLTPGKNGQEAPVDRLPRAEQHLELSERINRAASRLYFWDSQIAGSFWPAVALVEVLVRNAMNDELCDYFDIDHEDGWHTLVMNGEDSISSSEEGNQLKSKYILLTRKDYRAFEQKLSEIKRKRPSSAISGDYFVGKVSLGMWLSLLNNGDSGPGRGYLNYEQTLWEPCLVEAFPNYQGKRSQLRNELNQFAKLRNRIAHHEHLLGRHNFNSDADNLVSIASYIDEDVAEVIRQNNRFRSVIAQQQDFLDGLTVL</sequence>
<dbReference type="RefSeq" id="WP_141739320.1">
    <property type="nucleotide sequence ID" value="NZ_CP083648.1"/>
</dbReference>
<dbReference type="AlphaFoldDB" id="A0AAP6XKS8"/>
<dbReference type="EMBL" id="JAAUVV010000012">
    <property type="protein sequence ID" value="NJJ04104.1"/>
    <property type="molecule type" value="Genomic_DNA"/>
</dbReference>
<protein>
    <recommendedName>
        <fullName evidence="3">Abi-like protein</fullName>
    </recommendedName>
</protein>
<dbReference type="Proteomes" id="UP000591626">
    <property type="component" value="Unassembled WGS sequence"/>
</dbReference>
<evidence type="ECO:0000313" key="1">
    <source>
        <dbReference type="EMBL" id="NJJ04104.1"/>
    </source>
</evidence>
<name>A0AAP6XKS8_9CORY</name>
<proteinExistence type="predicted"/>
<organism evidence="1 2">
    <name type="scientific">Corynebacterium coyleae</name>
    <dbReference type="NCBI Taxonomy" id="53374"/>
    <lineage>
        <taxon>Bacteria</taxon>
        <taxon>Bacillati</taxon>
        <taxon>Actinomycetota</taxon>
        <taxon>Actinomycetes</taxon>
        <taxon>Mycobacteriales</taxon>
        <taxon>Corynebacteriaceae</taxon>
        <taxon>Corynebacterium</taxon>
    </lineage>
</organism>
<evidence type="ECO:0000313" key="2">
    <source>
        <dbReference type="Proteomes" id="UP000591626"/>
    </source>
</evidence>
<gene>
    <name evidence="1" type="ORF">HC138_07060</name>
</gene>
<accession>A0AAP6XKS8</accession>
<evidence type="ECO:0008006" key="3">
    <source>
        <dbReference type="Google" id="ProtNLM"/>
    </source>
</evidence>